<evidence type="ECO:0000313" key="2">
    <source>
        <dbReference type="EMBL" id="AGF48561.1"/>
    </source>
</evidence>
<dbReference type="STRING" id="1208920.CONE_0846"/>
<sequence>MGAVIMSDSNFPSPKFNFDDLTLTYIVYILFSIGFLSSGVFWPMSLASVIIIYQKKNDLDGTIYSAHFDWILNTFWFSLLLLTISIVLTFIYIGYIGILLTFSWVIYRLIRGMLCLRENKSPYIDMHI</sequence>
<keyword evidence="1" id="KW-1133">Transmembrane helix</keyword>
<dbReference type="PATRIC" id="fig|1208920.3.peg.556"/>
<dbReference type="eggNOG" id="COG3671">
    <property type="taxonomic scope" value="Bacteria"/>
</dbReference>
<organism evidence="2 3">
    <name type="scientific">Candidatus Kinetoplastidibacterium stringomonadis TCC290E</name>
    <dbReference type="NCBI Taxonomy" id="1208920"/>
    <lineage>
        <taxon>Bacteria</taxon>
        <taxon>Pseudomonadati</taxon>
        <taxon>Pseudomonadota</taxon>
        <taxon>Betaproteobacteria</taxon>
        <taxon>Candidatus Kinetoplastidibacterium</taxon>
    </lineage>
</organism>
<feature type="transmembrane region" description="Helical" evidence="1">
    <location>
        <begin position="25"/>
        <end position="54"/>
    </location>
</feature>
<dbReference type="AlphaFoldDB" id="M1LWW5"/>
<proteinExistence type="predicted"/>
<dbReference type="Proteomes" id="UP000011541">
    <property type="component" value="Chromosome"/>
</dbReference>
<name>M1LWW5_9PROT</name>
<reference evidence="2 3" key="1">
    <citation type="journal article" date="2013" name="Genome Biol. Evol.">
        <title>Genome evolution and phylogenomic analysis of candidatus kinetoplastibacterium, the betaproteobacterial endosymbionts of strigomonas and angomonas.</title>
        <authorList>
            <person name="Alves J.M."/>
            <person name="Serrano M.G."/>
            <person name="Maia da Silva F."/>
            <person name="Voegtly L.J."/>
            <person name="Matveyev A.V."/>
            <person name="Teixeira M.M."/>
            <person name="Camargo E.P."/>
            <person name="Buck G.A."/>
        </authorList>
    </citation>
    <scope>NUCLEOTIDE SEQUENCE [LARGE SCALE GENOMIC DNA]</scope>
    <source>
        <strain evidence="2 3">TCC290E</strain>
    </source>
</reference>
<accession>M1LWW5</accession>
<evidence type="ECO:0000313" key="3">
    <source>
        <dbReference type="Proteomes" id="UP000011541"/>
    </source>
</evidence>
<keyword evidence="1" id="KW-0812">Transmembrane</keyword>
<evidence type="ECO:0000256" key="1">
    <source>
        <dbReference type="SAM" id="Phobius"/>
    </source>
</evidence>
<dbReference type="KEGG" id="kon:CONE_0846"/>
<protein>
    <submittedName>
        <fullName evidence="2">Conserved membrane protein</fullName>
    </submittedName>
</protein>
<keyword evidence="3" id="KW-1185">Reference proteome</keyword>
<gene>
    <name evidence="2" type="ORF">CONE_0846</name>
</gene>
<dbReference type="EMBL" id="CP003805">
    <property type="protein sequence ID" value="AGF48561.1"/>
    <property type="molecule type" value="Genomic_DNA"/>
</dbReference>
<dbReference type="HOGENOM" id="CLU_129294_1_1_4"/>
<feature type="transmembrane region" description="Helical" evidence="1">
    <location>
        <begin position="74"/>
        <end position="107"/>
    </location>
</feature>
<keyword evidence="1" id="KW-0472">Membrane</keyword>